<dbReference type="Gene3D" id="1.10.357.10">
    <property type="entry name" value="Tetracycline Repressor, domain 2"/>
    <property type="match status" value="1"/>
</dbReference>
<dbReference type="InterPro" id="IPR036271">
    <property type="entry name" value="Tet_transcr_reg_TetR-rel_C_sf"/>
</dbReference>
<evidence type="ECO:0000313" key="7">
    <source>
        <dbReference type="EMBL" id="MQM26116.1"/>
    </source>
</evidence>
<keyword evidence="8" id="KW-1185">Reference proteome</keyword>
<evidence type="ECO:0000259" key="6">
    <source>
        <dbReference type="PROSITE" id="PS50977"/>
    </source>
</evidence>
<evidence type="ECO:0000256" key="3">
    <source>
        <dbReference type="ARBA" id="ARBA00023163"/>
    </source>
</evidence>
<evidence type="ECO:0000313" key="8">
    <source>
        <dbReference type="Proteomes" id="UP000477750"/>
    </source>
</evidence>
<dbReference type="InterPro" id="IPR050109">
    <property type="entry name" value="HTH-type_TetR-like_transc_reg"/>
</dbReference>
<proteinExistence type="predicted"/>
<dbReference type="Pfam" id="PF00440">
    <property type="entry name" value="TetR_N"/>
    <property type="match status" value="1"/>
</dbReference>
<dbReference type="PRINTS" id="PR00455">
    <property type="entry name" value="HTHTETR"/>
</dbReference>
<dbReference type="GO" id="GO:0003700">
    <property type="term" value="F:DNA-binding transcription factor activity"/>
    <property type="evidence" value="ECO:0007669"/>
    <property type="project" value="TreeGrafter"/>
</dbReference>
<accession>A0A6L5G925</accession>
<evidence type="ECO:0000256" key="2">
    <source>
        <dbReference type="ARBA" id="ARBA00023125"/>
    </source>
</evidence>
<dbReference type="SUPFAM" id="SSF46689">
    <property type="entry name" value="Homeodomain-like"/>
    <property type="match status" value="1"/>
</dbReference>
<keyword evidence="1" id="KW-0805">Transcription regulation</keyword>
<dbReference type="InterPro" id="IPR009057">
    <property type="entry name" value="Homeodomain-like_sf"/>
</dbReference>
<feature type="region of interest" description="Disordered" evidence="5">
    <location>
        <begin position="42"/>
        <end position="96"/>
    </location>
</feature>
<keyword evidence="3" id="KW-0804">Transcription</keyword>
<sequence>MDAEDAPDALGRPVERCPVVEVAGHDFGPGLLERLGLRAGRVAGQRPDPPAVGEEPGRDGPALTAGRAGHENGPVRGGHERSFPFLRPPTSIGVGDPVVETEHYTRLTAGARGGTLETTAEDAARGTAKRAERADAQRNRLKVLETADRLFGERGTAVSLGEIAAAAGVGAGTVYRHFPTKDALLATILDHRLSQIGEFGERALREPDPEAAFFGYLRFITGRALENRAICEALAARGDWIEPEKAGGKCVIDAPLGVLLRRAQRAGAVRADLDASDVRALMSGCTGIVRSTTSKDQARRLAEIVWDGLRAERNPGLRNETRPEREARNEISVTERACPVCGGPIAPTATGRPAKYCSPACRQKAFRDKRKAA</sequence>
<dbReference type="Pfam" id="PF21597">
    <property type="entry name" value="TetR_C_43"/>
    <property type="match status" value="1"/>
</dbReference>
<dbReference type="Proteomes" id="UP000477750">
    <property type="component" value="Unassembled WGS sequence"/>
</dbReference>
<evidence type="ECO:0000256" key="4">
    <source>
        <dbReference type="PROSITE-ProRule" id="PRU00335"/>
    </source>
</evidence>
<reference evidence="7 8" key="1">
    <citation type="submission" date="2019-10" db="EMBL/GenBank/DDBJ databases">
        <title>Glycomyces albidus sp. nov., a novel actinomycete isolated from rhizosphere soil of wheat (Triticum aestivum L.).</title>
        <authorList>
            <person name="Qian L."/>
        </authorList>
    </citation>
    <scope>NUCLEOTIDE SEQUENCE [LARGE SCALE GENOMIC DNA]</scope>
    <source>
        <strain evidence="7 8">NEAU-7082</strain>
    </source>
</reference>
<feature type="domain" description="HTH tetR-type" evidence="6">
    <location>
        <begin position="137"/>
        <end position="196"/>
    </location>
</feature>
<evidence type="ECO:0000256" key="5">
    <source>
        <dbReference type="SAM" id="MobiDB-lite"/>
    </source>
</evidence>
<organism evidence="7 8">
    <name type="scientific">Glycomyces albidus</name>
    <dbReference type="NCBI Taxonomy" id="2656774"/>
    <lineage>
        <taxon>Bacteria</taxon>
        <taxon>Bacillati</taxon>
        <taxon>Actinomycetota</taxon>
        <taxon>Actinomycetes</taxon>
        <taxon>Glycomycetales</taxon>
        <taxon>Glycomycetaceae</taxon>
        <taxon>Glycomyces</taxon>
    </lineage>
</organism>
<protein>
    <submittedName>
        <fullName evidence="7">TetR family transcriptional regulator</fullName>
    </submittedName>
</protein>
<comment type="caution">
    <text evidence="7">The sequence shown here is derived from an EMBL/GenBank/DDBJ whole genome shotgun (WGS) entry which is preliminary data.</text>
</comment>
<dbReference type="GO" id="GO:0000976">
    <property type="term" value="F:transcription cis-regulatory region binding"/>
    <property type="evidence" value="ECO:0007669"/>
    <property type="project" value="TreeGrafter"/>
</dbReference>
<dbReference type="AlphaFoldDB" id="A0A6L5G925"/>
<dbReference type="SUPFAM" id="SSF48498">
    <property type="entry name" value="Tetracyclin repressor-like, C-terminal domain"/>
    <property type="match status" value="1"/>
</dbReference>
<name>A0A6L5G925_9ACTN</name>
<dbReference type="InterPro" id="IPR001647">
    <property type="entry name" value="HTH_TetR"/>
</dbReference>
<keyword evidence="2 4" id="KW-0238">DNA-binding</keyword>
<gene>
    <name evidence="7" type="ORF">GFD30_11115</name>
</gene>
<dbReference type="PANTHER" id="PTHR30055:SF234">
    <property type="entry name" value="HTH-TYPE TRANSCRIPTIONAL REGULATOR BETI"/>
    <property type="match status" value="1"/>
</dbReference>
<dbReference type="EMBL" id="WIAO01000011">
    <property type="protein sequence ID" value="MQM26116.1"/>
    <property type="molecule type" value="Genomic_DNA"/>
</dbReference>
<dbReference type="PROSITE" id="PS50977">
    <property type="entry name" value="HTH_TETR_2"/>
    <property type="match status" value="1"/>
</dbReference>
<dbReference type="PANTHER" id="PTHR30055">
    <property type="entry name" value="HTH-TYPE TRANSCRIPTIONAL REGULATOR RUTR"/>
    <property type="match status" value="1"/>
</dbReference>
<dbReference type="InterPro" id="IPR049445">
    <property type="entry name" value="TetR_SbtR-like_C"/>
</dbReference>
<evidence type="ECO:0000256" key="1">
    <source>
        <dbReference type="ARBA" id="ARBA00023015"/>
    </source>
</evidence>
<feature type="DNA-binding region" description="H-T-H motif" evidence="4">
    <location>
        <begin position="159"/>
        <end position="178"/>
    </location>
</feature>